<sequence>MDRPIKPLPASTTLQDLCSSPTKKCALLLTPAGKTDRTAHDYLKEVAVGFINEYLFFEVELECNSELETLAKKSALLVYHPRTSQYVALKAKLSKTTFQKFLKANLADSKKLPLHSLPNEKLELTKCQAPSPSTQSEEL</sequence>
<proteinExistence type="evidence at transcript level"/>
<protein>
    <submittedName>
        <fullName evidence="1">Predicted protein</fullName>
    </submittedName>
</protein>
<accession>F2E1R1</accession>
<dbReference type="EMBL" id="AK370082">
    <property type="protein sequence ID" value="BAK01283.1"/>
    <property type="molecule type" value="mRNA"/>
</dbReference>
<evidence type="ECO:0000313" key="1">
    <source>
        <dbReference type="EMBL" id="BAK01283.1"/>
    </source>
</evidence>
<organism evidence="1">
    <name type="scientific">Hordeum vulgare subsp. vulgare</name>
    <name type="common">Domesticated barley</name>
    <dbReference type="NCBI Taxonomy" id="112509"/>
    <lineage>
        <taxon>Eukaryota</taxon>
        <taxon>Viridiplantae</taxon>
        <taxon>Streptophyta</taxon>
        <taxon>Embryophyta</taxon>
        <taxon>Tracheophyta</taxon>
        <taxon>Spermatophyta</taxon>
        <taxon>Magnoliopsida</taxon>
        <taxon>Liliopsida</taxon>
        <taxon>Poales</taxon>
        <taxon>Poaceae</taxon>
        <taxon>BOP clade</taxon>
        <taxon>Pooideae</taxon>
        <taxon>Triticodae</taxon>
        <taxon>Triticeae</taxon>
        <taxon>Hordeinae</taxon>
        <taxon>Hordeum</taxon>
    </lineage>
</organism>
<name>F2E1R1_HORVV</name>
<reference evidence="1" key="1">
    <citation type="journal article" date="2011" name="Plant Physiol.">
        <title>Comprehensive sequence analysis of 24,783 barley full-length cDNAs derived from 12 clone libraries.</title>
        <authorList>
            <person name="Matsumoto T."/>
            <person name="Tanaka T."/>
            <person name="Sakai H."/>
            <person name="Amano N."/>
            <person name="Kanamori H."/>
            <person name="Kurita K."/>
            <person name="Kikuta A."/>
            <person name="Kamiya K."/>
            <person name="Yamamoto M."/>
            <person name="Ikawa H."/>
            <person name="Fujii N."/>
            <person name="Hori K."/>
            <person name="Itoh T."/>
            <person name="Sato K."/>
        </authorList>
    </citation>
    <scope>NUCLEOTIDE SEQUENCE</scope>
    <source>
        <tissue evidence="1">Shoot and root</tissue>
    </source>
</reference>
<dbReference type="AlphaFoldDB" id="F2E1R1"/>